<protein>
    <submittedName>
        <fullName evidence="9">Serine protease AprX</fullName>
    </submittedName>
</protein>
<dbReference type="InterPro" id="IPR036852">
    <property type="entry name" value="Peptidase_S8/S53_dom_sf"/>
</dbReference>
<dbReference type="CDD" id="cd07487">
    <property type="entry name" value="Peptidases_S8_1"/>
    <property type="match status" value="1"/>
</dbReference>
<dbReference type="EMBL" id="SMAG01000003">
    <property type="protein sequence ID" value="TCS94938.1"/>
    <property type="molecule type" value="Genomic_DNA"/>
</dbReference>
<dbReference type="PANTHER" id="PTHR43806">
    <property type="entry name" value="PEPTIDASE S8"/>
    <property type="match status" value="1"/>
</dbReference>
<dbReference type="PROSITE" id="PS00137">
    <property type="entry name" value="SUBTILASE_HIS"/>
    <property type="match status" value="1"/>
</dbReference>
<evidence type="ECO:0000313" key="9">
    <source>
        <dbReference type="EMBL" id="TCS94938.1"/>
    </source>
</evidence>
<evidence type="ECO:0000256" key="5">
    <source>
        <dbReference type="PIRSR" id="PIRSR615500-1"/>
    </source>
</evidence>
<dbReference type="PROSITE" id="PS00138">
    <property type="entry name" value="SUBTILASE_SER"/>
    <property type="match status" value="1"/>
</dbReference>
<comment type="similarity">
    <text evidence="1 6 7">Belongs to the peptidase S8 family.</text>
</comment>
<dbReference type="InterPro" id="IPR015500">
    <property type="entry name" value="Peptidase_S8_subtilisin-rel"/>
</dbReference>
<dbReference type="RefSeq" id="WP_131924314.1">
    <property type="nucleotide sequence ID" value="NZ_SMAG01000003.1"/>
</dbReference>
<proteinExistence type="inferred from homology"/>
<evidence type="ECO:0000256" key="1">
    <source>
        <dbReference type="ARBA" id="ARBA00011073"/>
    </source>
</evidence>
<feature type="active site" description="Charge relay system" evidence="5 6">
    <location>
        <position position="151"/>
    </location>
</feature>
<dbReference type="PANTHER" id="PTHR43806:SF65">
    <property type="entry name" value="SERINE PROTEASE APRX"/>
    <property type="match status" value="1"/>
</dbReference>
<feature type="active site" description="Charge relay system" evidence="5 6">
    <location>
        <position position="183"/>
    </location>
</feature>
<dbReference type="GO" id="GO:0004252">
    <property type="term" value="F:serine-type endopeptidase activity"/>
    <property type="evidence" value="ECO:0007669"/>
    <property type="project" value="UniProtKB-UniRule"/>
</dbReference>
<name>A0A4R3L767_9BACL</name>
<dbReference type="SUPFAM" id="SSF52743">
    <property type="entry name" value="Subtilisin-like"/>
    <property type="match status" value="1"/>
</dbReference>
<evidence type="ECO:0000256" key="2">
    <source>
        <dbReference type="ARBA" id="ARBA00022670"/>
    </source>
</evidence>
<dbReference type="InterPro" id="IPR050131">
    <property type="entry name" value="Peptidase_S8_subtilisin-like"/>
</dbReference>
<dbReference type="OrthoDB" id="9798386at2"/>
<feature type="domain" description="Peptidase S8/S53" evidence="8">
    <location>
        <begin position="142"/>
        <end position="420"/>
    </location>
</feature>
<dbReference type="PROSITE" id="PS00136">
    <property type="entry name" value="SUBTILASE_ASP"/>
    <property type="match status" value="1"/>
</dbReference>
<accession>A0A4R3L767</accession>
<dbReference type="PROSITE" id="PS51892">
    <property type="entry name" value="SUBTILASE"/>
    <property type="match status" value="1"/>
</dbReference>
<feature type="active site" description="Charge relay system" evidence="5 6">
    <location>
        <position position="375"/>
    </location>
</feature>
<evidence type="ECO:0000256" key="3">
    <source>
        <dbReference type="ARBA" id="ARBA00022801"/>
    </source>
</evidence>
<keyword evidence="10" id="KW-1185">Reference proteome</keyword>
<dbReference type="InterPro" id="IPR023828">
    <property type="entry name" value="Peptidase_S8_Ser-AS"/>
</dbReference>
<keyword evidence="2 6" id="KW-0645">Protease</keyword>
<keyword evidence="4 6" id="KW-0720">Serine protease</keyword>
<organism evidence="9 10">
    <name type="scientific">Hazenella coriacea</name>
    <dbReference type="NCBI Taxonomy" id="1179467"/>
    <lineage>
        <taxon>Bacteria</taxon>
        <taxon>Bacillati</taxon>
        <taxon>Bacillota</taxon>
        <taxon>Bacilli</taxon>
        <taxon>Bacillales</taxon>
        <taxon>Thermoactinomycetaceae</taxon>
        <taxon>Hazenella</taxon>
    </lineage>
</organism>
<dbReference type="GO" id="GO:0006508">
    <property type="term" value="P:proteolysis"/>
    <property type="evidence" value="ECO:0007669"/>
    <property type="project" value="UniProtKB-KW"/>
</dbReference>
<dbReference type="Gene3D" id="3.40.50.200">
    <property type="entry name" value="Peptidase S8/S53 domain"/>
    <property type="match status" value="1"/>
</dbReference>
<reference evidence="9 10" key="1">
    <citation type="submission" date="2019-03" db="EMBL/GenBank/DDBJ databases">
        <title>Genomic Encyclopedia of Type Strains, Phase IV (KMG-IV): sequencing the most valuable type-strain genomes for metagenomic binning, comparative biology and taxonomic classification.</title>
        <authorList>
            <person name="Goeker M."/>
        </authorList>
    </citation>
    <scope>NUCLEOTIDE SEQUENCE [LARGE SCALE GENOMIC DNA]</scope>
    <source>
        <strain evidence="9 10">DSM 45707</strain>
    </source>
</reference>
<comment type="caution">
    <text evidence="9">The sequence shown here is derived from an EMBL/GenBank/DDBJ whole genome shotgun (WGS) entry which is preliminary data.</text>
</comment>
<dbReference type="AlphaFoldDB" id="A0A4R3L767"/>
<evidence type="ECO:0000259" key="8">
    <source>
        <dbReference type="Pfam" id="PF00082"/>
    </source>
</evidence>
<dbReference type="PRINTS" id="PR00723">
    <property type="entry name" value="SUBTILISIN"/>
</dbReference>
<sequence>MPTILSRWVIDHGSKMDPALKNMLMHRFRFLHRIPRIFRIATEMTLQRVTSIPVLVQLELDPVQANSMTINSNPLKFQGFSIKKYFKELRTCSLPVSLSQLPQLLQLSEVKKIYLDRTVTTCLDVASPTVSAPHFWKEGNEGQGTTIAIIDTGIHPHPDLSDRLTAFVDFVNHKKKPYDDNGHGTHCAGCAVGDGKLSQGRYRGTAPKAQVVGVKVLGRFGEGSLSKVISGIEWCIKNKDKYNIRIISLSLGTEATLPYQDDPICQIVELAWKAGIIVVAAAGNAGPDPQTISSPGHHPLILTVGASDDRNTTHPTDDQVATFSSRGPTAEGLIKPDLVAPGTNITSLRSKCSFLDYTMHKNRVDGHYFVMSGTSMATPLVAGAIAILLTENPSLTPNQVKEKLIKSARSLDDLETSQGKGQLDIRRAFFIKNSSL</sequence>
<evidence type="ECO:0000256" key="4">
    <source>
        <dbReference type="ARBA" id="ARBA00022825"/>
    </source>
</evidence>
<evidence type="ECO:0000313" key="10">
    <source>
        <dbReference type="Proteomes" id="UP000294937"/>
    </source>
</evidence>
<dbReference type="Pfam" id="PF00082">
    <property type="entry name" value="Peptidase_S8"/>
    <property type="match status" value="1"/>
</dbReference>
<keyword evidence="3 6" id="KW-0378">Hydrolase</keyword>
<evidence type="ECO:0000256" key="7">
    <source>
        <dbReference type="RuleBase" id="RU003355"/>
    </source>
</evidence>
<dbReference type="InterPro" id="IPR000209">
    <property type="entry name" value="Peptidase_S8/S53_dom"/>
</dbReference>
<dbReference type="Proteomes" id="UP000294937">
    <property type="component" value="Unassembled WGS sequence"/>
</dbReference>
<dbReference type="InterPro" id="IPR023827">
    <property type="entry name" value="Peptidase_S8_Asp-AS"/>
</dbReference>
<dbReference type="InterPro" id="IPR022398">
    <property type="entry name" value="Peptidase_S8_His-AS"/>
</dbReference>
<gene>
    <name evidence="9" type="ORF">EDD58_103363</name>
</gene>
<evidence type="ECO:0000256" key="6">
    <source>
        <dbReference type="PROSITE-ProRule" id="PRU01240"/>
    </source>
</evidence>